<keyword evidence="14 28" id="KW-0675">Receptor</keyword>
<dbReference type="GO" id="GO:0005886">
    <property type="term" value="C:plasma membrane"/>
    <property type="evidence" value="ECO:0007669"/>
    <property type="project" value="UniProtKB-SubCell"/>
</dbReference>
<feature type="binding site" evidence="20">
    <location>
        <position position="1036"/>
    </location>
    <ligand>
        <name>Mg(2+)</name>
        <dbReference type="ChEBI" id="CHEBI:18420"/>
    </ligand>
</feature>
<keyword evidence="10 23" id="KW-1133">Transmembrane helix</keyword>
<dbReference type="GO" id="GO:0007169">
    <property type="term" value="P:cell surface receptor protein tyrosine kinase signaling pathway"/>
    <property type="evidence" value="ECO:0007669"/>
    <property type="project" value="InterPro"/>
</dbReference>
<dbReference type="InterPro" id="IPR036179">
    <property type="entry name" value="Ig-like_dom_sf"/>
</dbReference>
<evidence type="ECO:0000256" key="18">
    <source>
        <dbReference type="PIRSR" id="PIRSR000615-1"/>
    </source>
</evidence>
<evidence type="ECO:0000313" key="28">
    <source>
        <dbReference type="RefSeq" id="XP_033359064.1"/>
    </source>
</evidence>
<keyword evidence="7 19" id="KW-0547">Nucleotide-binding</keyword>
<dbReference type="CTD" id="5817"/>
<dbReference type="GeneID" id="117238328"/>
<evidence type="ECO:0000256" key="22">
    <source>
        <dbReference type="PROSITE-ProRule" id="PRU10141"/>
    </source>
</evidence>
<keyword evidence="20" id="KW-0479">Metal-binding</keyword>
<feature type="signal peptide" evidence="24">
    <location>
        <begin position="1"/>
        <end position="23"/>
    </location>
</feature>
<dbReference type="InterPro" id="IPR001824">
    <property type="entry name" value="Tyr_kinase_rcpt_3_CS"/>
</dbReference>
<dbReference type="InterPro" id="IPR007110">
    <property type="entry name" value="Ig-like_dom"/>
</dbReference>
<dbReference type="InterPro" id="IPR017441">
    <property type="entry name" value="Protein_kinase_ATP_BS"/>
</dbReference>
<feature type="domain" description="Ig-like" evidence="26">
    <location>
        <begin position="430"/>
        <end position="509"/>
    </location>
</feature>
<evidence type="ECO:0000256" key="20">
    <source>
        <dbReference type="PIRSR" id="PIRSR000615-3"/>
    </source>
</evidence>
<feature type="binding site" evidence="19">
    <location>
        <begin position="809"/>
        <end position="816"/>
    </location>
    <ligand>
        <name>ATP</name>
        <dbReference type="ChEBI" id="CHEBI:30616"/>
    </ligand>
</feature>
<evidence type="ECO:0000256" key="9">
    <source>
        <dbReference type="ARBA" id="ARBA00022840"/>
    </source>
</evidence>
<dbReference type="PIRSF" id="PIRSF000615">
    <property type="entry name" value="TyrPK_CSF1-R"/>
    <property type="match status" value="1"/>
</dbReference>
<dbReference type="InterPro" id="IPR000719">
    <property type="entry name" value="Prot_kinase_dom"/>
</dbReference>
<evidence type="ECO:0000256" key="15">
    <source>
        <dbReference type="ARBA" id="ARBA00023180"/>
    </source>
</evidence>
<evidence type="ECO:0000256" key="14">
    <source>
        <dbReference type="ARBA" id="ARBA00023170"/>
    </source>
</evidence>
<evidence type="ECO:0000256" key="16">
    <source>
        <dbReference type="ARBA" id="ARBA00023319"/>
    </source>
</evidence>
<dbReference type="Gene3D" id="3.30.200.20">
    <property type="entry name" value="Phosphorylase Kinase, domain 1"/>
    <property type="match status" value="1"/>
</dbReference>
<feature type="chain" id="PRO_5027106099" description="receptor protein-tyrosine kinase" evidence="24">
    <location>
        <begin position="24"/>
        <end position="1402"/>
    </location>
</feature>
<dbReference type="InterPro" id="IPR011009">
    <property type="entry name" value="Kinase-like_dom_sf"/>
</dbReference>
<dbReference type="FunFam" id="3.30.200.20:FF:000384">
    <property type="entry name" value="Receptor protein-tyrosine kinase"/>
    <property type="match status" value="1"/>
</dbReference>
<dbReference type="InterPro" id="IPR008266">
    <property type="entry name" value="Tyr_kinase_AS"/>
</dbReference>
<dbReference type="RefSeq" id="XP_033359064.1">
    <property type="nucleotide sequence ID" value="XM_033503173.1"/>
</dbReference>
<dbReference type="Proteomes" id="UP000504631">
    <property type="component" value="Unplaced"/>
</dbReference>
<dbReference type="InterPro" id="IPR003598">
    <property type="entry name" value="Ig_sub2"/>
</dbReference>
<dbReference type="InterPro" id="IPR001245">
    <property type="entry name" value="Ser-Thr/Tyr_kinase_cat_dom"/>
</dbReference>
<evidence type="ECO:0000256" key="5">
    <source>
        <dbReference type="ARBA" id="ARBA00022679"/>
    </source>
</evidence>
<feature type="domain" description="Protein kinase" evidence="25">
    <location>
        <begin position="802"/>
        <end position="1166"/>
    </location>
</feature>
<evidence type="ECO:0000256" key="24">
    <source>
        <dbReference type="SAM" id="SignalP"/>
    </source>
</evidence>
<keyword evidence="9 19" id="KW-0067">ATP-binding</keyword>
<keyword evidence="4" id="KW-0597">Phosphoprotein</keyword>
<proteinExistence type="predicted"/>
<dbReference type="SMART" id="SM00408">
    <property type="entry name" value="IGc2"/>
    <property type="match status" value="6"/>
</dbReference>
<dbReference type="Gene3D" id="1.10.510.10">
    <property type="entry name" value="Transferase(Phosphotransferase) domain 1"/>
    <property type="match status" value="1"/>
</dbReference>
<keyword evidence="11 23" id="KW-0472">Membrane</keyword>
<evidence type="ECO:0000256" key="2">
    <source>
        <dbReference type="ARBA" id="ARBA00011902"/>
    </source>
</evidence>
<comment type="subcellular location">
    <subcellularLocation>
        <location evidence="1">Cell membrane</location>
        <topology evidence="1">Single-pass type I membrane protein</topology>
    </subcellularLocation>
</comment>
<feature type="domain" description="Ig-like" evidence="26">
    <location>
        <begin position="520"/>
        <end position="608"/>
    </location>
</feature>
<keyword evidence="13" id="KW-1015">Disulfide bond</keyword>
<name>A0A6J3L4P7_9HYME</name>
<feature type="binding site" evidence="19 22">
    <location>
        <position position="836"/>
    </location>
    <ligand>
        <name>ATP</name>
        <dbReference type="ChEBI" id="CHEBI:30616"/>
    </ligand>
</feature>
<keyword evidence="27" id="KW-1185">Reference proteome</keyword>
<dbReference type="KEGG" id="bvk:117238328"/>
<dbReference type="InterPro" id="IPR013783">
    <property type="entry name" value="Ig-like_fold"/>
</dbReference>
<keyword evidence="3" id="KW-1003">Cell membrane</keyword>
<dbReference type="Pfam" id="PF07714">
    <property type="entry name" value="PK_Tyr_Ser-Thr"/>
    <property type="match status" value="1"/>
</dbReference>
<dbReference type="PROSITE" id="PS00107">
    <property type="entry name" value="PROTEIN_KINASE_ATP"/>
    <property type="match status" value="1"/>
</dbReference>
<evidence type="ECO:0000256" key="6">
    <source>
        <dbReference type="ARBA" id="ARBA00022692"/>
    </source>
</evidence>
<dbReference type="InterPro" id="IPR013098">
    <property type="entry name" value="Ig_I-set"/>
</dbReference>
<dbReference type="PROSITE" id="PS50835">
    <property type="entry name" value="IG_LIKE"/>
    <property type="match status" value="4"/>
</dbReference>
<evidence type="ECO:0000256" key="1">
    <source>
        <dbReference type="ARBA" id="ARBA00004251"/>
    </source>
</evidence>
<dbReference type="SUPFAM" id="SSF48726">
    <property type="entry name" value="Immunoglobulin"/>
    <property type="match status" value="6"/>
</dbReference>
<dbReference type="Pfam" id="PF07679">
    <property type="entry name" value="I-set"/>
    <property type="match status" value="2"/>
</dbReference>
<keyword evidence="6 23" id="KW-0812">Transmembrane</keyword>
<evidence type="ECO:0000259" key="26">
    <source>
        <dbReference type="PROSITE" id="PS50835"/>
    </source>
</evidence>
<keyword evidence="16" id="KW-0393">Immunoglobulin domain</keyword>
<feature type="transmembrane region" description="Helical" evidence="23">
    <location>
        <begin position="728"/>
        <end position="748"/>
    </location>
</feature>
<gene>
    <name evidence="28" type="primary">LOC117238328</name>
</gene>
<feature type="domain" description="Ig-like" evidence="26">
    <location>
        <begin position="219"/>
        <end position="317"/>
    </location>
</feature>
<dbReference type="EC" id="2.7.10.1" evidence="2"/>
<dbReference type="FunFam" id="1.10.510.10:FF:000373">
    <property type="entry name" value="Receptor protein-tyrosine kinase"/>
    <property type="match status" value="1"/>
</dbReference>
<dbReference type="GO" id="GO:0005524">
    <property type="term" value="F:ATP binding"/>
    <property type="evidence" value="ECO:0007669"/>
    <property type="project" value="UniProtKB-UniRule"/>
</dbReference>
<dbReference type="GO" id="GO:0043235">
    <property type="term" value="C:receptor complex"/>
    <property type="evidence" value="ECO:0007669"/>
    <property type="project" value="TreeGrafter"/>
</dbReference>
<evidence type="ECO:0000256" key="8">
    <source>
        <dbReference type="ARBA" id="ARBA00022777"/>
    </source>
</evidence>
<dbReference type="PANTHER" id="PTHR24416">
    <property type="entry name" value="TYROSINE-PROTEIN KINASE RECEPTOR"/>
    <property type="match status" value="1"/>
</dbReference>
<feature type="domain" description="Ig-like" evidence="26">
    <location>
        <begin position="625"/>
        <end position="718"/>
    </location>
</feature>
<protein>
    <recommendedName>
        <fullName evidence="2">receptor protein-tyrosine kinase</fullName>
        <ecNumber evidence="2">2.7.10.1</ecNumber>
    </recommendedName>
</protein>
<dbReference type="PROSITE" id="PS50011">
    <property type="entry name" value="PROTEIN_KINASE_DOM"/>
    <property type="match status" value="1"/>
</dbReference>
<dbReference type="PANTHER" id="PTHR24416:SF600">
    <property type="entry name" value="PDGF- AND VEGF-RECEPTOR RELATED, ISOFORM J"/>
    <property type="match status" value="1"/>
</dbReference>
<keyword evidence="5" id="KW-0808">Transferase</keyword>
<evidence type="ECO:0000256" key="4">
    <source>
        <dbReference type="ARBA" id="ARBA00022553"/>
    </source>
</evidence>
<feature type="binding site" evidence="20">
    <location>
        <position position="1049"/>
    </location>
    <ligand>
        <name>Mg(2+)</name>
        <dbReference type="ChEBI" id="CHEBI:18420"/>
    </ligand>
</feature>
<keyword evidence="12" id="KW-0829">Tyrosine-protein kinase</keyword>
<feature type="site" description="Important for interaction with phosphotyrosine-binding proteins" evidence="21">
    <location>
        <position position="1174"/>
    </location>
</feature>
<evidence type="ECO:0000313" key="27">
    <source>
        <dbReference type="Proteomes" id="UP000504631"/>
    </source>
</evidence>
<evidence type="ECO:0000256" key="19">
    <source>
        <dbReference type="PIRSR" id="PIRSR000615-2"/>
    </source>
</evidence>
<evidence type="ECO:0000256" key="11">
    <source>
        <dbReference type="ARBA" id="ARBA00023136"/>
    </source>
</evidence>
<keyword evidence="24" id="KW-0732">Signal</keyword>
<evidence type="ECO:0000256" key="23">
    <source>
        <dbReference type="SAM" id="Phobius"/>
    </source>
</evidence>
<feature type="binding site" evidence="19">
    <location>
        <position position="1035"/>
    </location>
    <ligand>
        <name>ATP</name>
        <dbReference type="ChEBI" id="CHEBI:30616"/>
    </ligand>
</feature>
<keyword evidence="15" id="KW-0325">Glycoprotein</keyword>
<dbReference type="PROSITE" id="PS00109">
    <property type="entry name" value="PROTEIN_KINASE_TYR"/>
    <property type="match status" value="1"/>
</dbReference>
<evidence type="ECO:0000256" key="21">
    <source>
        <dbReference type="PIRSR" id="PIRSR000615-4"/>
    </source>
</evidence>
<dbReference type="PROSITE" id="PS00240">
    <property type="entry name" value="RECEPTOR_TYR_KIN_III"/>
    <property type="match status" value="1"/>
</dbReference>
<dbReference type="InterPro" id="IPR050122">
    <property type="entry name" value="RTK"/>
</dbReference>
<evidence type="ECO:0000256" key="3">
    <source>
        <dbReference type="ARBA" id="ARBA00022475"/>
    </source>
</evidence>
<dbReference type="GO" id="GO:0004714">
    <property type="term" value="F:transmembrane receptor protein tyrosine kinase activity"/>
    <property type="evidence" value="ECO:0007669"/>
    <property type="project" value="UniProtKB-EC"/>
</dbReference>
<dbReference type="InterPro" id="IPR003599">
    <property type="entry name" value="Ig_sub"/>
</dbReference>
<evidence type="ECO:0000256" key="12">
    <source>
        <dbReference type="ARBA" id="ARBA00023137"/>
    </source>
</evidence>
<comment type="catalytic activity">
    <reaction evidence="17">
        <text>L-tyrosyl-[protein] + ATP = O-phospho-L-tyrosyl-[protein] + ADP + H(+)</text>
        <dbReference type="Rhea" id="RHEA:10596"/>
        <dbReference type="Rhea" id="RHEA-COMP:10136"/>
        <dbReference type="Rhea" id="RHEA-COMP:20101"/>
        <dbReference type="ChEBI" id="CHEBI:15378"/>
        <dbReference type="ChEBI" id="CHEBI:30616"/>
        <dbReference type="ChEBI" id="CHEBI:46858"/>
        <dbReference type="ChEBI" id="CHEBI:61978"/>
        <dbReference type="ChEBI" id="CHEBI:456216"/>
        <dbReference type="EC" id="2.7.10.1"/>
    </reaction>
</comment>
<dbReference type="Pfam" id="PF13927">
    <property type="entry name" value="Ig_3"/>
    <property type="match status" value="1"/>
</dbReference>
<dbReference type="SUPFAM" id="SSF56112">
    <property type="entry name" value="Protein kinase-like (PK-like)"/>
    <property type="match status" value="1"/>
</dbReference>
<dbReference type="GO" id="GO:0046872">
    <property type="term" value="F:metal ion binding"/>
    <property type="evidence" value="ECO:0007669"/>
    <property type="project" value="UniProtKB-KW"/>
</dbReference>
<evidence type="ECO:0000256" key="7">
    <source>
        <dbReference type="ARBA" id="ARBA00022741"/>
    </source>
</evidence>
<organism evidence="27 28">
    <name type="scientific">Bombus vosnesenskii</name>
    <dbReference type="NCBI Taxonomy" id="207650"/>
    <lineage>
        <taxon>Eukaryota</taxon>
        <taxon>Metazoa</taxon>
        <taxon>Ecdysozoa</taxon>
        <taxon>Arthropoda</taxon>
        <taxon>Hexapoda</taxon>
        <taxon>Insecta</taxon>
        <taxon>Pterygota</taxon>
        <taxon>Neoptera</taxon>
        <taxon>Endopterygota</taxon>
        <taxon>Hymenoptera</taxon>
        <taxon>Apocrita</taxon>
        <taxon>Aculeata</taxon>
        <taxon>Apoidea</taxon>
        <taxon>Anthophila</taxon>
        <taxon>Apidae</taxon>
        <taxon>Bombus</taxon>
        <taxon>Pyrobombus</taxon>
    </lineage>
</organism>
<evidence type="ECO:0000256" key="17">
    <source>
        <dbReference type="ARBA" id="ARBA00051243"/>
    </source>
</evidence>
<keyword evidence="8" id="KW-0418">Kinase</keyword>
<keyword evidence="20" id="KW-0460">Magnesium</keyword>
<dbReference type="Gene3D" id="2.60.40.10">
    <property type="entry name" value="Immunoglobulins"/>
    <property type="match status" value="6"/>
</dbReference>
<sequence length="1402" mass="159404">MKMVQVSRSVVLLVVLVLHRARSAEDDITTIMEADDLLINESDPLEIKCTGHERISFIYPQDSRNAIVTSPVHAQEHIKHGIYMYMFQRRETVHGDTGLYGCPGNVLQVTSHPNFKTSKSMVYVYVQSTTNVFVEANTFASLHAAVGGSAVIPCRPTSPNFTVQVFLNEAPQEQINFNPRIGLTLTNITLKDSGYFKCVIDQADEVHEITYFFLVQLKPELLAPVIIEDTLRHVTRGQTLHVNCTTTVAADLTYGLIWNTPQASSRINTTSYTKKSGPVARTTTELIIKDVRDEDEGWYECIIKSFYDFNKTRKYIKVHDPENKFINLTAQDANRHYQRREGDSVQWVVHVHAYPEPTLKWLNTKGEEIIGASHDSDRPKYVIKLTPNHTILKINHLNIEDMGEYSLQAVNQDKFEMLNFTLDVIVKPVPMLKVEPYYAPNQTVEISCDVATYPAPNITWSYMRCPYYPSYEDASTIELQNKTESGMNTRFRSTVRVTIEMSGHLTCTACNLIGCESQVETILVSDGRGGFGIINPTDPVVEGDDLELICAASIYNYTDNFEWKYSDDIPIEPNTRTTIRRAKTRFTYRSILKIKNVTKDDSMMYTCRNKEEMAYILQVHDAVSPYIIETNLNETGIIVDVSAQGHNELVLYCFVDGMPKPLVTWYRDDVPLKIGEQFMCIRDYQELHINYLQDNDSGVYACKAKSRLGLVQSSITITVKGKELPMELIVLIFVLLITVVTLLTYFTIKIRREKIMRKELMESGLMHFEEGAVECLNPELTVDDQAELLPYDKKWEFPREKLKLGKQLGSGAFGVVMKAEAEGICENEPITTVAVKMVRRTTVPTCVRALASELKIMVHLGKHLNVVNLLGACTKNISKRELLVIVEYCRFGNLHNYLLRHRADFINQIDPATDKFDATIGLDLLTRSVSVSSNNRIKYVALSFSRSRSEDSATESATCQTSTTDSQGISMSPDGCVLSNNSSQPGWRSNYRGDYKDHNLKPICTQDLLSWAFQVARGMEYLSQRKVLHGDLAARNILLAENNVVKICDFGLAKTMYKDNNYKKKGGGLLPIKWMAIESIRDRVFSTQSDIWSFGIVLWEFFTLAKTPYPGMEAEKQYQKLIEGYRLEQPEYATCEIYDIMLQCWKAKPTLRPSFTELVQGIGELLEESVKAHYISLNDPYMDMNTTLLEGGRSDYLTMLSAPDHAALSSPIHDYSNLPASNTTYLCMSPTSQSGYDSEIFSPRPNQERTHFKFPVTTDSEDAVELSPMLKKLEEEDPYLKPINVHARRAEFVRQQETMKNQPIDHQPINRDFAYCNTPRNVQLIDLNEKNEKNEKDSDDIEILNNGNTLSKKDFIPAIIRTQGNYVNMPKQKNDLRLDMPASFSNPSYVVMANCERDQMKV</sequence>
<evidence type="ECO:0000259" key="25">
    <source>
        <dbReference type="PROSITE" id="PS50011"/>
    </source>
</evidence>
<accession>A0A6J3L4P7</accession>
<evidence type="ECO:0000256" key="13">
    <source>
        <dbReference type="ARBA" id="ARBA00023157"/>
    </source>
</evidence>
<dbReference type="SMART" id="SM00409">
    <property type="entry name" value="IG"/>
    <property type="match status" value="6"/>
</dbReference>
<feature type="active site" description="Proton acceptor" evidence="18">
    <location>
        <position position="1031"/>
    </location>
</feature>
<reference evidence="28" key="1">
    <citation type="submission" date="2025-08" db="UniProtKB">
        <authorList>
            <consortium name="RefSeq"/>
        </authorList>
    </citation>
    <scope>IDENTIFICATION</scope>
    <source>
        <tissue evidence="28">Muscle</tissue>
    </source>
</reference>
<evidence type="ECO:0000256" key="10">
    <source>
        <dbReference type="ARBA" id="ARBA00022989"/>
    </source>
</evidence>